<dbReference type="PANTHER" id="PTHR35894">
    <property type="entry name" value="GENERAL SECRETION PATHWAY PROTEIN A-RELATED"/>
    <property type="match status" value="1"/>
</dbReference>
<dbReference type="Proteomes" id="UP001161390">
    <property type="component" value="Unassembled WGS sequence"/>
</dbReference>
<organism evidence="1 2">
    <name type="scientific">Algimonas porphyrae</name>
    <dbReference type="NCBI Taxonomy" id="1128113"/>
    <lineage>
        <taxon>Bacteria</taxon>
        <taxon>Pseudomonadati</taxon>
        <taxon>Pseudomonadota</taxon>
        <taxon>Alphaproteobacteria</taxon>
        <taxon>Maricaulales</taxon>
        <taxon>Robiginitomaculaceae</taxon>
        <taxon>Algimonas</taxon>
    </lineage>
</organism>
<reference evidence="1" key="2">
    <citation type="submission" date="2023-01" db="EMBL/GenBank/DDBJ databases">
        <title>Draft genome sequence of Algimonas porphyrae strain NBRC 108216.</title>
        <authorList>
            <person name="Sun Q."/>
            <person name="Mori K."/>
        </authorList>
    </citation>
    <scope>NUCLEOTIDE SEQUENCE</scope>
    <source>
        <strain evidence="1">NBRC 108216</strain>
    </source>
</reference>
<sequence>MRHTFCREVSNAVRFMDGVETLKARGAVESSWMLVEAEPGLGKSSMFEWYSVQEDVPLVRAKADWTVNWMLKDVSAALGIEAKSSSKANYEQIISELMNGEQLLMVDEINHAARRLVVIETLRDITDMTQTMLLTGGHKGTLSVLKPHKQIYDRIGNVVELEVASIADIKALCRTRCEVEITDEVIAEIHQQTGGNHRRVMNAIARVEALGRRRREAVTLPMLKGLRLTHDNRARGASA</sequence>
<evidence type="ECO:0008006" key="3">
    <source>
        <dbReference type="Google" id="ProtNLM"/>
    </source>
</evidence>
<gene>
    <name evidence="1" type="ORF">GCM10007854_14270</name>
</gene>
<keyword evidence="2" id="KW-1185">Reference proteome</keyword>
<comment type="caution">
    <text evidence="1">The sequence shown here is derived from an EMBL/GenBank/DDBJ whole genome shotgun (WGS) entry which is preliminary data.</text>
</comment>
<dbReference type="InterPro" id="IPR027417">
    <property type="entry name" value="P-loop_NTPase"/>
</dbReference>
<dbReference type="SUPFAM" id="SSF52540">
    <property type="entry name" value="P-loop containing nucleoside triphosphate hydrolases"/>
    <property type="match status" value="1"/>
</dbReference>
<proteinExistence type="predicted"/>
<dbReference type="RefSeq" id="WP_284371110.1">
    <property type="nucleotide sequence ID" value="NZ_BSNJ01000003.1"/>
</dbReference>
<dbReference type="InterPro" id="IPR052026">
    <property type="entry name" value="ExeA_AAA_ATPase_DNA-bind"/>
</dbReference>
<name>A0ABQ5V055_9PROT</name>
<protein>
    <recommendedName>
        <fullName evidence="3">ATP-binding protein</fullName>
    </recommendedName>
</protein>
<evidence type="ECO:0000313" key="2">
    <source>
        <dbReference type="Proteomes" id="UP001161390"/>
    </source>
</evidence>
<dbReference type="EMBL" id="BSNJ01000003">
    <property type="protein sequence ID" value="GLQ20472.1"/>
    <property type="molecule type" value="Genomic_DNA"/>
</dbReference>
<accession>A0ABQ5V055</accession>
<evidence type="ECO:0000313" key="1">
    <source>
        <dbReference type="EMBL" id="GLQ20472.1"/>
    </source>
</evidence>
<reference evidence="1" key="1">
    <citation type="journal article" date="2014" name="Int. J. Syst. Evol. Microbiol.">
        <title>Complete genome of a new Firmicutes species belonging to the dominant human colonic microbiota ('Ruminococcus bicirculans') reveals two chromosomes and a selective capacity to utilize plant glucans.</title>
        <authorList>
            <consortium name="NISC Comparative Sequencing Program"/>
            <person name="Wegmann U."/>
            <person name="Louis P."/>
            <person name="Goesmann A."/>
            <person name="Henrissat B."/>
            <person name="Duncan S.H."/>
            <person name="Flint H.J."/>
        </authorList>
    </citation>
    <scope>NUCLEOTIDE SEQUENCE</scope>
    <source>
        <strain evidence="1">NBRC 108216</strain>
    </source>
</reference>
<dbReference type="PANTHER" id="PTHR35894:SF5">
    <property type="entry name" value="MU-LIKE PROPHAGE FLUMU DNA TRANSPOSITION PROTEIN B"/>
    <property type="match status" value="1"/>
</dbReference>